<comment type="caution">
    <text evidence="8">The sequence shown here is derived from an EMBL/GenBank/DDBJ whole genome shotgun (WGS) entry which is preliminary data.</text>
</comment>
<dbReference type="AlphaFoldDB" id="A0A1G1YGW8"/>
<keyword evidence="5" id="KW-1133">Transmembrane helix</keyword>
<sequence length="551" mass="59745">MKKLLKNKLFWLMLVVVVAVGGWIIVKVVGGGEKIEYTTEVAKRGNLIQTVTATGAVASAEEIDLNFKTPGKLARLAVKEGDKVKAKQFLAGLNAAGLSAQVAQYQANVAAAQADLEKIKAGSSAEEIQVYEEKFIKAKNDLNTLTGKRDNELPTLREKALNELNNAIFTIAVALNTVYNYLINDNTTNDLQVTDTTALNQLEIDYSAVLEKFNEAKIKVDLAKADRSNETIISAAESIAAVLSALNSFLDDSFKIADSIIVNSTYTQTKKDTIKSDITTEQSNSNTSITSLQTAKSNLINSINSYASLVQAAENTLTIAEAELNLTKAEPRSFEISAAQAKVDQAQAQLDQALADLSEYSLIAPIDGIITEVNFSLGEQTSVTTPALKMISLEKFEIKVDIPESDIAKLTVGDKAVIELDAFSSDHLFSGQVAFIDPAQTVVQDVIYYKTTVSLEANDWTDKIKSGMSADVTITTDRQDDVIYIPQRAVKIREASLGEVPQKYVEVLVSNKVEEKIVTIGLRGDNGLVEIVSGLNEGDQVITFKKTNGKK</sequence>
<evidence type="ECO:0000256" key="3">
    <source>
        <dbReference type="ARBA" id="ARBA00023054"/>
    </source>
</evidence>
<dbReference type="PANTHER" id="PTHR32347:SF23">
    <property type="entry name" value="BLL5650 PROTEIN"/>
    <property type="match status" value="1"/>
</dbReference>
<dbReference type="Proteomes" id="UP000177376">
    <property type="component" value="Unassembled WGS sequence"/>
</dbReference>
<comment type="similarity">
    <text evidence="2">Belongs to the membrane fusion protein (MFP) (TC 8.A.1) family.</text>
</comment>
<dbReference type="PANTHER" id="PTHR32347">
    <property type="entry name" value="EFFLUX SYSTEM COMPONENT YKNX-RELATED"/>
    <property type="match status" value="1"/>
</dbReference>
<accession>A0A1G1YGW8</accession>
<keyword evidence="5" id="KW-0472">Membrane</keyword>
<proteinExistence type="inferred from homology"/>
<protein>
    <submittedName>
        <fullName evidence="8">Uncharacterized protein</fullName>
    </submittedName>
</protein>
<dbReference type="Gene3D" id="1.10.287.470">
    <property type="entry name" value="Helix hairpin bin"/>
    <property type="match status" value="1"/>
</dbReference>
<evidence type="ECO:0000256" key="2">
    <source>
        <dbReference type="ARBA" id="ARBA00009477"/>
    </source>
</evidence>
<dbReference type="InterPro" id="IPR050465">
    <property type="entry name" value="UPF0194_transport"/>
</dbReference>
<name>A0A1G1YGW8_9BACT</name>
<evidence type="ECO:0000313" key="9">
    <source>
        <dbReference type="Proteomes" id="UP000177376"/>
    </source>
</evidence>
<dbReference type="InterPro" id="IPR006143">
    <property type="entry name" value="RND_pump_MFP"/>
</dbReference>
<dbReference type="NCBIfam" id="TIGR01730">
    <property type="entry name" value="RND_mfp"/>
    <property type="match status" value="1"/>
</dbReference>
<dbReference type="InterPro" id="IPR058627">
    <property type="entry name" value="MdtA-like_C"/>
</dbReference>
<feature type="domain" description="AprE-like beta-barrel" evidence="7">
    <location>
        <begin position="398"/>
        <end position="476"/>
    </location>
</feature>
<dbReference type="SUPFAM" id="SSF111369">
    <property type="entry name" value="HlyD-like secretion proteins"/>
    <property type="match status" value="2"/>
</dbReference>
<evidence type="ECO:0000259" key="7">
    <source>
        <dbReference type="Pfam" id="PF26002"/>
    </source>
</evidence>
<keyword evidence="5" id="KW-0812">Transmembrane</keyword>
<organism evidence="8 9">
    <name type="scientific">Candidatus Buchananbacteria bacterium RIFCSPLOWO2_01_FULL_39_33</name>
    <dbReference type="NCBI Taxonomy" id="1797543"/>
    <lineage>
        <taxon>Bacteria</taxon>
        <taxon>Candidatus Buchananiibacteriota</taxon>
    </lineage>
</organism>
<evidence type="ECO:0000256" key="5">
    <source>
        <dbReference type="SAM" id="Phobius"/>
    </source>
</evidence>
<dbReference type="GO" id="GO:0030313">
    <property type="term" value="C:cell envelope"/>
    <property type="evidence" value="ECO:0007669"/>
    <property type="project" value="UniProtKB-SubCell"/>
</dbReference>
<evidence type="ECO:0000313" key="8">
    <source>
        <dbReference type="EMBL" id="OGY51603.1"/>
    </source>
</evidence>
<feature type="coiled-coil region" evidence="4">
    <location>
        <begin position="303"/>
        <end position="363"/>
    </location>
</feature>
<dbReference type="Gene3D" id="2.40.50.100">
    <property type="match status" value="2"/>
</dbReference>
<evidence type="ECO:0000259" key="6">
    <source>
        <dbReference type="Pfam" id="PF25967"/>
    </source>
</evidence>
<keyword evidence="3 4" id="KW-0175">Coiled coil</keyword>
<dbReference type="Gene3D" id="2.40.30.170">
    <property type="match status" value="1"/>
</dbReference>
<reference evidence="8 9" key="1">
    <citation type="journal article" date="2016" name="Nat. Commun.">
        <title>Thousands of microbial genomes shed light on interconnected biogeochemical processes in an aquifer system.</title>
        <authorList>
            <person name="Anantharaman K."/>
            <person name="Brown C.T."/>
            <person name="Hug L.A."/>
            <person name="Sharon I."/>
            <person name="Castelle C.J."/>
            <person name="Probst A.J."/>
            <person name="Thomas B.C."/>
            <person name="Singh A."/>
            <person name="Wilkins M.J."/>
            <person name="Karaoz U."/>
            <person name="Brodie E.L."/>
            <person name="Williams K.H."/>
            <person name="Hubbard S.S."/>
            <person name="Banfield J.F."/>
        </authorList>
    </citation>
    <scope>NUCLEOTIDE SEQUENCE [LARGE SCALE GENOMIC DNA]</scope>
</reference>
<dbReference type="InterPro" id="IPR058982">
    <property type="entry name" value="Beta-barrel_AprE"/>
</dbReference>
<dbReference type="Pfam" id="PF26002">
    <property type="entry name" value="Beta-barrel_AprE"/>
    <property type="match status" value="1"/>
</dbReference>
<evidence type="ECO:0000256" key="4">
    <source>
        <dbReference type="SAM" id="Coils"/>
    </source>
</evidence>
<comment type="subcellular location">
    <subcellularLocation>
        <location evidence="1">Cell envelope</location>
    </subcellularLocation>
</comment>
<feature type="domain" description="Multidrug resistance protein MdtA-like C-terminal permuted SH3" evidence="6">
    <location>
        <begin position="482"/>
        <end position="543"/>
    </location>
</feature>
<dbReference type="EMBL" id="MHIM01000034">
    <property type="protein sequence ID" value="OGY51603.1"/>
    <property type="molecule type" value="Genomic_DNA"/>
</dbReference>
<dbReference type="GO" id="GO:0016020">
    <property type="term" value="C:membrane"/>
    <property type="evidence" value="ECO:0007669"/>
    <property type="project" value="InterPro"/>
</dbReference>
<dbReference type="Gene3D" id="2.40.420.20">
    <property type="match status" value="1"/>
</dbReference>
<evidence type="ECO:0000256" key="1">
    <source>
        <dbReference type="ARBA" id="ARBA00004196"/>
    </source>
</evidence>
<feature type="transmembrane region" description="Helical" evidence="5">
    <location>
        <begin position="9"/>
        <end position="26"/>
    </location>
</feature>
<dbReference type="GO" id="GO:0022857">
    <property type="term" value="F:transmembrane transporter activity"/>
    <property type="evidence" value="ECO:0007669"/>
    <property type="project" value="InterPro"/>
</dbReference>
<feature type="coiled-coil region" evidence="4">
    <location>
        <begin position="95"/>
        <end position="122"/>
    </location>
</feature>
<dbReference type="Pfam" id="PF25967">
    <property type="entry name" value="RND-MFP_C"/>
    <property type="match status" value="1"/>
</dbReference>
<gene>
    <name evidence="8" type="ORF">A3A02_02230</name>
</gene>